<name>A0A067QJZ0_ZOONE</name>
<keyword evidence="6" id="KW-0256">Endoplasmic reticulum</keyword>
<keyword evidence="4" id="KW-0551">Lipid droplet</keyword>
<evidence type="ECO:0000256" key="6">
    <source>
        <dbReference type="ARBA" id="ARBA00022824"/>
    </source>
</evidence>
<dbReference type="OMA" id="NHRNSED"/>
<dbReference type="InParanoid" id="A0A067QJZ0"/>
<comment type="subcellular location">
    <subcellularLocation>
        <location evidence="1">Endoplasmic reticulum membrane</location>
        <topology evidence="1">Multi-pass membrane protein</topology>
    </subcellularLocation>
    <subcellularLocation>
        <location evidence="2">Lipid droplet</location>
    </subcellularLocation>
</comment>
<dbReference type="PANTHER" id="PTHR14275">
    <property type="entry name" value="PROMETHIN"/>
    <property type="match status" value="1"/>
</dbReference>
<gene>
    <name evidence="10" type="ORF">L798_00704</name>
</gene>
<dbReference type="AlphaFoldDB" id="A0A067QJZ0"/>
<dbReference type="InterPro" id="IPR029709">
    <property type="entry name" value="LDAF1"/>
</dbReference>
<dbReference type="OrthoDB" id="8019798at2759"/>
<proteinExistence type="inferred from homology"/>
<dbReference type="EMBL" id="KK853248">
    <property type="protein sequence ID" value="KDR09359.1"/>
    <property type="molecule type" value="Genomic_DNA"/>
</dbReference>
<dbReference type="GO" id="GO:0005811">
    <property type="term" value="C:lipid droplet"/>
    <property type="evidence" value="ECO:0007669"/>
    <property type="project" value="UniProtKB-SubCell"/>
</dbReference>
<dbReference type="eggNOG" id="ENOG502SE0X">
    <property type="taxonomic scope" value="Eukaryota"/>
</dbReference>
<evidence type="ECO:0000256" key="5">
    <source>
        <dbReference type="ARBA" id="ARBA00022692"/>
    </source>
</evidence>
<protein>
    <recommendedName>
        <fullName evidence="12">Promethin</fullName>
    </recommendedName>
</protein>
<evidence type="ECO:0000256" key="2">
    <source>
        <dbReference type="ARBA" id="ARBA00004502"/>
    </source>
</evidence>
<evidence type="ECO:0000313" key="10">
    <source>
        <dbReference type="EMBL" id="KDR09359.1"/>
    </source>
</evidence>
<sequence length="183" mass="20610">MSETETSQSSKPEILVWFFSRSFYLWQQIVLAAQQIMRELHIYEFLDMLAVYLVKHPIMALFLFAMVLCCGIPVLLFVVFAVLTVILTFTGFIFIEGTILTVGSILLCGVLLGMVVVMVAVAATLGVAYFGFMKTYGLLQSSSENSPLSQYLSSILMKRELQVCPRKSQMNAGQQQYDDHHED</sequence>
<organism evidence="10 11">
    <name type="scientific">Zootermopsis nevadensis</name>
    <name type="common">Dampwood termite</name>
    <dbReference type="NCBI Taxonomy" id="136037"/>
    <lineage>
        <taxon>Eukaryota</taxon>
        <taxon>Metazoa</taxon>
        <taxon>Ecdysozoa</taxon>
        <taxon>Arthropoda</taxon>
        <taxon>Hexapoda</taxon>
        <taxon>Insecta</taxon>
        <taxon>Pterygota</taxon>
        <taxon>Neoptera</taxon>
        <taxon>Polyneoptera</taxon>
        <taxon>Dictyoptera</taxon>
        <taxon>Blattodea</taxon>
        <taxon>Blattoidea</taxon>
        <taxon>Termitoidae</taxon>
        <taxon>Termopsidae</taxon>
        <taxon>Zootermopsis</taxon>
    </lineage>
</organism>
<evidence type="ECO:0000256" key="4">
    <source>
        <dbReference type="ARBA" id="ARBA00022677"/>
    </source>
</evidence>
<evidence type="ECO:0000256" key="7">
    <source>
        <dbReference type="ARBA" id="ARBA00022989"/>
    </source>
</evidence>
<evidence type="ECO:0000313" key="11">
    <source>
        <dbReference type="Proteomes" id="UP000027135"/>
    </source>
</evidence>
<keyword evidence="8 9" id="KW-0472">Membrane</keyword>
<keyword evidence="5 9" id="KW-0812">Transmembrane</keyword>
<evidence type="ECO:0000256" key="8">
    <source>
        <dbReference type="ARBA" id="ARBA00023136"/>
    </source>
</evidence>
<feature type="transmembrane region" description="Helical" evidence="9">
    <location>
        <begin position="107"/>
        <end position="132"/>
    </location>
</feature>
<keyword evidence="7 9" id="KW-1133">Transmembrane helix</keyword>
<reference evidence="10 11" key="1">
    <citation type="journal article" date="2014" name="Nat. Commun.">
        <title>Molecular traces of alternative social organization in a termite genome.</title>
        <authorList>
            <person name="Terrapon N."/>
            <person name="Li C."/>
            <person name="Robertson H.M."/>
            <person name="Ji L."/>
            <person name="Meng X."/>
            <person name="Booth W."/>
            <person name="Chen Z."/>
            <person name="Childers C.P."/>
            <person name="Glastad K.M."/>
            <person name="Gokhale K."/>
            <person name="Gowin J."/>
            <person name="Gronenberg W."/>
            <person name="Hermansen R.A."/>
            <person name="Hu H."/>
            <person name="Hunt B.G."/>
            <person name="Huylmans A.K."/>
            <person name="Khalil S.M."/>
            <person name="Mitchell R.D."/>
            <person name="Munoz-Torres M.C."/>
            <person name="Mustard J.A."/>
            <person name="Pan H."/>
            <person name="Reese J.T."/>
            <person name="Scharf M.E."/>
            <person name="Sun F."/>
            <person name="Vogel H."/>
            <person name="Xiao J."/>
            <person name="Yang W."/>
            <person name="Yang Z."/>
            <person name="Yang Z."/>
            <person name="Zhou J."/>
            <person name="Zhu J."/>
            <person name="Brent C.S."/>
            <person name="Elsik C.G."/>
            <person name="Goodisman M.A."/>
            <person name="Liberles D.A."/>
            <person name="Roe R.M."/>
            <person name="Vargo E.L."/>
            <person name="Vilcinskas A."/>
            <person name="Wang J."/>
            <person name="Bornberg-Bauer E."/>
            <person name="Korb J."/>
            <person name="Zhang G."/>
            <person name="Liebig J."/>
        </authorList>
    </citation>
    <scope>NUCLEOTIDE SEQUENCE [LARGE SCALE GENOMIC DNA]</scope>
    <source>
        <tissue evidence="10">Whole organism</tissue>
    </source>
</reference>
<evidence type="ECO:0000256" key="9">
    <source>
        <dbReference type="SAM" id="Phobius"/>
    </source>
</evidence>
<dbReference type="GO" id="GO:0005789">
    <property type="term" value="C:endoplasmic reticulum membrane"/>
    <property type="evidence" value="ECO:0007669"/>
    <property type="project" value="UniProtKB-SubCell"/>
</dbReference>
<evidence type="ECO:0000256" key="1">
    <source>
        <dbReference type="ARBA" id="ARBA00004477"/>
    </source>
</evidence>
<evidence type="ECO:0000256" key="3">
    <source>
        <dbReference type="ARBA" id="ARBA00007618"/>
    </source>
</evidence>
<accession>A0A067QJZ0</accession>
<keyword evidence="11" id="KW-1185">Reference proteome</keyword>
<dbReference type="STRING" id="136037.A0A067QJZ0"/>
<dbReference type="Pfam" id="PF16015">
    <property type="entry name" value="Promethin"/>
    <property type="match status" value="1"/>
</dbReference>
<dbReference type="Proteomes" id="UP000027135">
    <property type="component" value="Unassembled WGS sequence"/>
</dbReference>
<dbReference type="PANTHER" id="PTHR14275:SF0">
    <property type="entry name" value="LIPID DROPLET ASSEMBLY FACTOR 1"/>
    <property type="match status" value="1"/>
</dbReference>
<comment type="similarity">
    <text evidence="3">Belongs to the LDAF1 family.</text>
</comment>
<evidence type="ECO:0008006" key="12">
    <source>
        <dbReference type="Google" id="ProtNLM"/>
    </source>
</evidence>